<feature type="domain" description="RNase H type-1" evidence="13">
    <location>
        <begin position="123"/>
        <end position="204"/>
    </location>
</feature>
<dbReference type="InterPro" id="IPR002156">
    <property type="entry name" value="RNaseH_domain"/>
</dbReference>
<dbReference type="EC" id="3.1.26.4" evidence="5"/>
<dbReference type="FunFam" id="3.40.970.10:FF:000002">
    <property type="entry name" value="Ribonuclease H"/>
    <property type="match status" value="1"/>
</dbReference>
<dbReference type="SUPFAM" id="SSF53098">
    <property type="entry name" value="Ribonuclease H-like"/>
    <property type="match status" value="1"/>
</dbReference>
<sequence>MPKAGKPAFYAVAKGRVPGIYTTWDECQQQVTGFTGNKHQKFSTLEHAKSYLSQHGIDTNNDTPKPPPSSSVSSSIPSTWKRGQHGAKPYTKPVASVSKPESKAGDSKPSRWASLTTERIQDESGWDVVYSDGACKGNGKPGSVAGIGVWWGRDDPRNVAERCPGGQTNNRAELVAIVRVLETAPHHKRPLLIKTDSKYSISCE</sequence>
<dbReference type="Pfam" id="PF00075">
    <property type="entry name" value="RNase_H"/>
    <property type="match status" value="1"/>
</dbReference>
<keyword evidence="7" id="KW-0540">Nuclease</keyword>
<evidence type="ECO:0000256" key="6">
    <source>
        <dbReference type="ARBA" id="ARBA00017721"/>
    </source>
</evidence>
<dbReference type="InterPro" id="IPR012337">
    <property type="entry name" value="RNaseH-like_sf"/>
</dbReference>
<evidence type="ECO:0000256" key="12">
    <source>
        <dbReference type="SAM" id="MobiDB-lite"/>
    </source>
</evidence>
<comment type="catalytic activity">
    <reaction evidence="1">
        <text>Endonucleolytic cleavage to 5'-phosphomonoester.</text>
        <dbReference type="EC" id="3.1.26.4"/>
    </reaction>
</comment>
<proteinExistence type="inferred from homology"/>
<keyword evidence="8" id="KW-0479">Metal-binding</keyword>
<comment type="cofactor">
    <cofactor evidence="2">
        <name>Mg(2+)</name>
        <dbReference type="ChEBI" id="CHEBI:18420"/>
    </cofactor>
</comment>
<dbReference type="InterPro" id="IPR017290">
    <property type="entry name" value="RNase_H_bac"/>
</dbReference>
<dbReference type="GO" id="GO:0046872">
    <property type="term" value="F:metal ion binding"/>
    <property type="evidence" value="ECO:0007669"/>
    <property type="project" value="UniProtKB-KW"/>
</dbReference>
<organism evidence="14 15">
    <name type="scientific">Dichomitus squalens</name>
    <dbReference type="NCBI Taxonomy" id="114155"/>
    <lineage>
        <taxon>Eukaryota</taxon>
        <taxon>Fungi</taxon>
        <taxon>Dikarya</taxon>
        <taxon>Basidiomycota</taxon>
        <taxon>Agaricomycotina</taxon>
        <taxon>Agaricomycetes</taxon>
        <taxon>Polyporales</taxon>
        <taxon>Polyporaceae</taxon>
        <taxon>Dichomitus</taxon>
    </lineage>
</organism>
<evidence type="ECO:0000256" key="4">
    <source>
        <dbReference type="ARBA" id="ARBA00005300"/>
    </source>
</evidence>
<dbReference type="InterPro" id="IPR050092">
    <property type="entry name" value="RNase_H"/>
</dbReference>
<feature type="compositionally biased region" description="Basic and acidic residues" evidence="12">
    <location>
        <begin position="100"/>
        <end position="109"/>
    </location>
</feature>
<dbReference type="Gene3D" id="3.30.420.10">
    <property type="entry name" value="Ribonuclease H-like superfamily/Ribonuclease H"/>
    <property type="match status" value="1"/>
</dbReference>
<dbReference type="EMBL" id="ML145191">
    <property type="protein sequence ID" value="TBU54354.1"/>
    <property type="molecule type" value="Genomic_DNA"/>
</dbReference>
<evidence type="ECO:0000256" key="7">
    <source>
        <dbReference type="ARBA" id="ARBA00022722"/>
    </source>
</evidence>
<dbReference type="PANTHER" id="PTHR10642">
    <property type="entry name" value="RIBONUCLEASE H1"/>
    <property type="match status" value="1"/>
</dbReference>
<dbReference type="InterPro" id="IPR009027">
    <property type="entry name" value="Ribosomal_bL9/RNase_H1_N"/>
</dbReference>
<dbReference type="InterPro" id="IPR037056">
    <property type="entry name" value="RNase_H1_N_sf"/>
</dbReference>
<feature type="region of interest" description="Disordered" evidence="12">
    <location>
        <begin position="55"/>
        <end position="114"/>
    </location>
</feature>
<dbReference type="InterPro" id="IPR036397">
    <property type="entry name" value="RNaseH_sf"/>
</dbReference>
<comment type="similarity">
    <text evidence="4">Belongs to the RNase H family.</text>
</comment>
<evidence type="ECO:0000256" key="11">
    <source>
        <dbReference type="ARBA" id="ARBA00022842"/>
    </source>
</evidence>
<dbReference type="InterPro" id="IPR011320">
    <property type="entry name" value="RNase_H1_N"/>
</dbReference>
<dbReference type="GO" id="GO:0004523">
    <property type="term" value="F:RNA-DNA hybrid ribonuclease activity"/>
    <property type="evidence" value="ECO:0007669"/>
    <property type="project" value="UniProtKB-EC"/>
</dbReference>
<evidence type="ECO:0000259" key="13">
    <source>
        <dbReference type="PROSITE" id="PS50879"/>
    </source>
</evidence>
<protein>
    <recommendedName>
        <fullName evidence="6">Ribonuclease H</fullName>
        <ecNumber evidence="5">3.1.26.4</ecNumber>
    </recommendedName>
</protein>
<evidence type="ECO:0000256" key="2">
    <source>
        <dbReference type="ARBA" id="ARBA00001946"/>
    </source>
</evidence>
<dbReference type="Proteomes" id="UP000292082">
    <property type="component" value="Unassembled WGS sequence"/>
</dbReference>
<name>A0A4Q9PJT5_9APHY</name>
<keyword evidence="10" id="KW-0378">Hydrolase</keyword>
<dbReference type="CDD" id="cd09280">
    <property type="entry name" value="RNase_HI_eukaryote_like"/>
    <property type="match status" value="1"/>
</dbReference>
<evidence type="ECO:0000256" key="8">
    <source>
        <dbReference type="ARBA" id="ARBA00022723"/>
    </source>
</evidence>
<dbReference type="PIRSF" id="PIRSF037839">
    <property type="entry name" value="Ribonuclease_H"/>
    <property type="match status" value="1"/>
</dbReference>
<accession>A0A4Q9PJT5</accession>
<dbReference type="AlphaFoldDB" id="A0A4Q9PJT5"/>
<dbReference type="Gene3D" id="3.40.970.10">
    <property type="entry name" value="Ribonuclease H1, N-terminal domain"/>
    <property type="match status" value="1"/>
</dbReference>
<evidence type="ECO:0000256" key="3">
    <source>
        <dbReference type="ARBA" id="ARBA00004065"/>
    </source>
</evidence>
<dbReference type="Pfam" id="PF01693">
    <property type="entry name" value="Cauli_VI"/>
    <property type="match status" value="1"/>
</dbReference>
<dbReference type="GO" id="GO:0043137">
    <property type="term" value="P:DNA replication, removal of RNA primer"/>
    <property type="evidence" value="ECO:0007669"/>
    <property type="project" value="TreeGrafter"/>
</dbReference>
<keyword evidence="11" id="KW-0460">Magnesium</keyword>
<evidence type="ECO:0000256" key="1">
    <source>
        <dbReference type="ARBA" id="ARBA00000077"/>
    </source>
</evidence>
<evidence type="ECO:0000313" key="14">
    <source>
        <dbReference type="EMBL" id="TBU54354.1"/>
    </source>
</evidence>
<dbReference type="PROSITE" id="PS50879">
    <property type="entry name" value="RNASE_H_1"/>
    <property type="match status" value="1"/>
</dbReference>
<evidence type="ECO:0000256" key="9">
    <source>
        <dbReference type="ARBA" id="ARBA00022759"/>
    </source>
</evidence>
<gene>
    <name evidence="14" type="ORF">BD310DRAFT_81957</name>
</gene>
<evidence type="ECO:0000313" key="15">
    <source>
        <dbReference type="Proteomes" id="UP000292082"/>
    </source>
</evidence>
<keyword evidence="15" id="KW-1185">Reference proteome</keyword>
<reference evidence="14 15" key="1">
    <citation type="submission" date="2019-01" db="EMBL/GenBank/DDBJ databases">
        <title>Draft genome sequences of three monokaryotic isolates of the white-rot basidiomycete fungus Dichomitus squalens.</title>
        <authorList>
            <consortium name="DOE Joint Genome Institute"/>
            <person name="Lopez S.C."/>
            <person name="Andreopoulos B."/>
            <person name="Pangilinan J."/>
            <person name="Lipzen A."/>
            <person name="Riley R."/>
            <person name="Ahrendt S."/>
            <person name="Ng V."/>
            <person name="Barry K."/>
            <person name="Daum C."/>
            <person name="Grigoriev I.V."/>
            <person name="Hilden K.S."/>
            <person name="Makela M.R."/>
            <person name="de Vries R.P."/>
        </authorList>
    </citation>
    <scope>NUCLEOTIDE SEQUENCE [LARGE SCALE GENOMIC DNA]</scope>
    <source>
        <strain evidence="14 15">CBS 464.89</strain>
    </source>
</reference>
<keyword evidence="9" id="KW-0255">Endonuclease</keyword>
<evidence type="ECO:0000256" key="10">
    <source>
        <dbReference type="ARBA" id="ARBA00022801"/>
    </source>
</evidence>
<dbReference type="SUPFAM" id="SSF55658">
    <property type="entry name" value="L9 N-domain-like"/>
    <property type="match status" value="1"/>
</dbReference>
<comment type="function">
    <text evidence="3">Endonuclease that specifically degrades the RNA of RNA-DNA hybrids.</text>
</comment>
<dbReference type="PANTHER" id="PTHR10642:SF26">
    <property type="entry name" value="RIBONUCLEASE H1"/>
    <property type="match status" value="1"/>
</dbReference>
<evidence type="ECO:0000256" key="5">
    <source>
        <dbReference type="ARBA" id="ARBA00012180"/>
    </source>
</evidence>
<dbReference type="GO" id="GO:0003676">
    <property type="term" value="F:nucleic acid binding"/>
    <property type="evidence" value="ECO:0007669"/>
    <property type="project" value="InterPro"/>
</dbReference>